<feature type="domain" description="Tryptophan synthase beta chain-like PALP" evidence="4">
    <location>
        <begin position="73"/>
        <end position="375"/>
    </location>
</feature>
<dbReference type="RefSeq" id="WP_224828626.1">
    <property type="nucleotide sequence ID" value="NZ_JAIVEF010000008.1"/>
</dbReference>
<dbReference type="PANTHER" id="PTHR48078:SF6">
    <property type="entry name" value="L-THREONINE DEHYDRATASE CATABOLIC TDCB"/>
    <property type="match status" value="1"/>
</dbReference>
<dbReference type="PANTHER" id="PTHR48078">
    <property type="entry name" value="THREONINE DEHYDRATASE, MITOCHONDRIAL-RELATED"/>
    <property type="match status" value="1"/>
</dbReference>
<dbReference type="InterPro" id="IPR050147">
    <property type="entry name" value="Ser/Thr_Dehydratase"/>
</dbReference>
<keyword evidence="2" id="KW-0663">Pyridoxal phosphate</keyword>
<evidence type="ECO:0000256" key="2">
    <source>
        <dbReference type="ARBA" id="ARBA00022898"/>
    </source>
</evidence>
<dbReference type="Proteomes" id="UP001595925">
    <property type="component" value="Unassembled WGS sequence"/>
</dbReference>
<dbReference type="AlphaFoldDB" id="A0ABD5QKX7"/>
<accession>A0ABD5QKX7</accession>
<keyword evidence="3" id="KW-0456">Lyase</keyword>
<comment type="cofactor">
    <cofactor evidence="1">
        <name>pyridoxal 5'-phosphate</name>
        <dbReference type="ChEBI" id="CHEBI:597326"/>
    </cofactor>
</comment>
<evidence type="ECO:0000313" key="5">
    <source>
        <dbReference type="EMBL" id="MFC4990266.1"/>
    </source>
</evidence>
<dbReference type="Pfam" id="PF00291">
    <property type="entry name" value="PALP"/>
    <property type="match status" value="1"/>
</dbReference>
<dbReference type="InterPro" id="IPR036052">
    <property type="entry name" value="TrpB-like_PALP_sf"/>
</dbReference>
<keyword evidence="6" id="KW-1185">Reference proteome</keyword>
<organism evidence="5 6">
    <name type="scientific">Saliphagus infecundisoli</name>
    <dbReference type="NCBI Taxonomy" id="1849069"/>
    <lineage>
        <taxon>Archaea</taxon>
        <taxon>Methanobacteriati</taxon>
        <taxon>Methanobacteriota</taxon>
        <taxon>Stenosarchaea group</taxon>
        <taxon>Halobacteria</taxon>
        <taxon>Halobacteriales</taxon>
        <taxon>Natrialbaceae</taxon>
        <taxon>Saliphagus</taxon>
    </lineage>
</organism>
<dbReference type="Gene3D" id="3.40.50.1100">
    <property type="match status" value="2"/>
</dbReference>
<dbReference type="InterPro" id="IPR001926">
    <property type="entry name" value="TrpB-like_PALP"/>
</dbReference>
<evidence type="ECO:0000256" key="3">
    <source>
        <dbReference type="ARBA" id="ARBA00023239"/>
    </source>
</evidence>
<name>A0ABD5QKX7_9EURY</name>
<dbReference type="EMBL" id="JBHSJG010000065">
    <property type="protein sequence ID" value="MFC4990266.1"/>
    <property type="molecule type" value="Genomic_DNA"/>
</dbReference>
<gene>
    <name evidence="5" type="ORF">ACFPFO_21455</name>
</gene>
<reference evidence="5 6" key="1">
    <citation type="journal article" date="2019" name="Int. J. Syst. Evol. Microbiol.">
        <title>The Global Catalogue of Microorganisms (GCM) 10K type strain sequencing project: providing services to taxonomists for standard genome sequencing and annotation.</title>
        <authorList>
            <consortium name="The Broad Institute Genomics Platform"/>
            <consortium name="The Broad Institute Genome Sequencing Center for Infectious Disease"/>
            <person name="Wu L."/>
            <person name="Ma J."/>
        </authorList>
    </citation>
    <scope>NUCLEOTIDE SEQUENCE [LARGE SCALE GENOMIC DNA]</scope>
    <source>
        <strain evidence="5 6">CGMCC 1.15824</strain>
    </source>
</reference>
<comment type="caution">
    <text evidence="5">The sequence shown here is derived from an EMBL/GenBank/DDBJ whole genome shotgun (WGS) entry which is preliminary data.</text>
</comment>
<evidence type="ECO:0000256" key="1">
    <source>
        <dbReference type="ARBA" id="ARBA00001933"/>
    </source>
</evidence>
<evidence type="ECO:0000313" key="6">
    <source>
        <dbReference type="Proteomes" id="UP001595925"/>
    </source>
</evidence>
<dbReference type="SUPFAM" id="SSF53686">
    <property type="entry name" value="Tryptophan synthase beta subunit-like PLP-dependent enzymes"/>
    <property type="match status" value="1"/>
</dbReference>
<evidence type="ECO:0000259" key="4">
    <source>
        <dbReference type="Pfam" id="PF00291"/>
    </source>
</evidence>
<protein>
    <submittedName>
        <fullName evidence="5">Pyridoxal-phosphate dependent enzyme</fullName>
    </submittedName>
</protein>
<sequence>METTEAFSGLACLDCGEEVGPEAGRCPACGGVLDPRYDYDAIGVEPAALDSRRTNGQWRYEDLLPLPRERAVTADEGGTPLVDCGKLADELGIERVFVKDEGRNPSGSIADRGAYLGASMAREAGVEAVGLASTGTDGQAVAAAAGRADLAANVFVPARSGFTAKAMTNVHGGEMTVAGGRIREAEEAYADASEGEEWYPMGAFETPYRHEGVKTVAYEIAESLEWESPDAVVVPTGDGAGVVGIEKGFRELVELDFVDRVPSIYAAQASGCAPIAEAVATGADEPEPVEHPDTICGDIEIPDPTAGAHVIDALSRSGGGGVATDDEEILEAAIAVAKGEGLEFSPSAASAASGAWELAEQGTWNGDETVVIVNTASANKEADVLRSHLMGKGI</sequence>
<dbReference type="GO" id="GO:0016829">
    <property type="term" value="F:lyase activity"/>
    <property type="evidence" value="ECO:0007669"/>
    <property type="project" value="UniProtKB-KW"/>
</dbReference>
<proteinExistence type="predicted"/>